<feature type="region of interest" description="Disordered" evidence="5">
    <location>
        <begin position="752"/>
        <end position="778"/>
    </location>
</feature>
<evidence type="ECO:0000256" key="4">
    <source>
        <dbReference type="SAM" id="Coils"/>
    </source>
</evidence>
<evidence type="ECO:0000256" key="5">
    <source>
        <dbReference type="SAM" id="MobiDB-lite"/>
    </source>
</evidence>
<feature type="repeat" description="WD" evidence="3">
    <location>
        <begin position="904"/>
        <end position="946"/>
    </location>
</feature>
<dbReference type="EMBL" id="QZWG01000001">
    <property type="protein sequence ID" value="RZC31319.1"/>
    <property type="molecule type" value="Genomic_DNA"/>
</dbReference>
<dbReference type="InterPro" id="IPR036322">
    <property type="entry name" value="WD40_repeat_dom_sf"/>
</dbReference>
<feature type="repeat" description="WD" evidence="3">
    <location>
        <begin position="861"/>
        <end position="903"/>
    </location>
</feature>
<dbReference type="SUPFAM" id="SSF56112">
    <property type="entry name" value="Protein kinase-like (PK-like)"/>
    <property type="match status" value="1"/>
</dbReference>
<dbReference type="InterPro" id="IPR001680">
    <property type="entry name" value="WD40_rpt"/>
</dbReference>
<dbReference type="PANTHER" id="PTHR44218:SF15">
    <property type="entry name" value="PROTEIN SPA1-RELATED 2"/>
    <property type="match status" value="1"/>
</dbReference>
<dbReference type="InterPro" id="IPR044630">
    <property type="entry name" value="SPA1/2/3/4"/>
</dbReference>
<dbReference type="PROSITE" id="PS50294">
    <property type="entry name" value="WD_REPEATS_REGION"/>
    <property type="match status" value="1"/>
</dbReference>
<evidence type="ECO:0000256" key="1">
    <source>
        <dbReference type="ARBA" id="ARBA00022574"/>
    </source>
</evidence>
<dbReference type="SUPFAM" id="SSF50978">
    <property type="entry name" value="WD40 repeat-like"/>
    <property type="match status" value="1"/>
</dbReference>
<sequence length="1082" mass="121097">MDEDFVDEATQLEVAEESQRQNKDSPHPECRKILKSLEAFIPVKQDYSQIPPREYDGILHGKNVVEGIDHADTSQHPHVSLFMDDADVMVEELTVKSYNGSSLDIGTSNNREQIYNRQNHWQNLYQLASNSGIGNSLSDIGTRNSVPATSSAREDIGSSSFPEMLARKSLSDGQSNVMEHLASAENKEGAGDVRQGTRKKIISQSGFAEFFIKNTLRGKGIVYKGPSSDGFCVQSREQNWMKIGIDADQNRMKTGIGADQNRLKTVIDADQNQLKTGIDADQNRLKTGIDADQNQMKASIGTDQNQMKNHSGTDQKQMKTGIVTHLNSNQSVGYGSKTAKFPSYCGAMPRSGRSDCVGVTLREWLKHGHHKASKVESLNIFRKIVDLVDICHSQGVALHNLCPSYIKLSPSNQIMYLGLPVQKQMVDSVVNSEVVHLDNSFIRKRLSEQVTFPSLDMGSKKKKFNENVRVTGGDLCLETASDRKLHSHTVGSQDYYNEYEEGTQFSKYNIGRMSSIPRVSNAGQMPLTSCEKFENKWYTSPEGGYTTSSNIYCLGVLLFELLGHFDSERTHIAAMSDLRHRILPPIFLSENPKEAGFCLWLLHPEPSSRPSTREILQSELINGLQELFSEELSSSIDQEDAESELLLHFLVLLKEQKQNNAFKLVEEIKCLESDIEEVERRHDSRKSLVSSGLQNDYSCQKEIMPLKKESLSLEMLPSISPISNSNKVRLMRSICHLEGAYFSTRSKLQLSETDASTHPDKDILRNRENQNVAQKSEEQPKKDTLGVFFDGLCKYARYCKFEVRGVLRNVDFNNPANVICSLSFDRDADYFASAGISRKIKIFEFSALCNDSVDIHYPAVEMSNRSKLSCVCWNNYIKNYLASTDYDGIVKLWDASTGQEFSQFTEHEKRAWSVDFSAVCPTKFASGSDDCTVKLWSISERNCLGTIRNAANVCCVQFSAHSSHLLAFGSADYSTYCYDLRNLRSPWCVLAGHRKAVSYVKFLDSETLVSASTDNTLKIWDLNKTSPVGASINACSLTLSGHTNEKNFVGLSVADGYIACGSETNEVYTSFSRTIIYLVLTF</sequence>
<dbReference type="PANTHER" id="PTHR44218">
    <property type="entry name" value="PROTEIN SPA1-RELATED 2"/>
    <property type="match status" value="1"/>
</dbReference>
<keyword evidence="7" id="KW-1185">Reference proteome</keyword>
<dbReference type="InterPro" id="IPR011009">
    <property type="entry name" value="Kinase-like_dom_sf"/>
</dbReference>
<accession>A0A445M749</accession>
<name>A0A445M749_GLYSO</name>
<feature type="compositionally biased region" description="Basic and acidic residues" evidence="5">
    <location>
        <begin position="17"/>
        <end position="28"/>
    </location>
</feature>
<evidence type="ECO:0000313" key="6">
    <source>
        <dbReference type="EMBL" id="RZC31319.1"/>
    </source>
</evidence>
<evidence type="ECO:0000313" key="7">
    <source>
        <dbReference type="Proteomes" id="UP000289340"/>
    </source>
</evidence>
<evidence type="ECO:0000256" key="3">
    <source>
        <dbReference type="PROSITE-ProRule" id="PRU00221"/>
    </source>
</evidence>
<dbReference type="Gene3D" id="2.130.10.10">
    <property type="entry name" value="YVTN repeat-like/Quinoprotein amine dehydrogenase"/>
    <property type="match status" value="1"/>
</dbReference>
<feature type="compositionally biased region" description="Basic and acidic residues" evidence="5">
    <location>
        <begin position="755"/>
        <end position="768"/>
    </location>
</feature>
<gene>
    <name evidence="6" type="ORF">D0Y65_002319</name>
</gene>
<dbReference type="InterPro" id="IPR015943">
    <property type="entry name" value="WD40/YVTN_repeat-like_dom_sf"/>
</dbReference>
<keyword evidence="4" id="KW-0175">Coiled coil</keyword>
<organism evidence="6 7">
    <name type="scientific">Glycine soja</name>
    <name type="common">Wild soybean</name>
    <dbReference type="NCBI Taxonomy" id="3848"/>
    <lineage>
        <taxon>Eukaryota</taxon>
        <taxon>Viridiplantae</taxon>
        <taxon>Streptophyta</taxon>
        <taxon>Embryophyta</taxon>
        <taxon>Tracheophyta</taxon>
        <taxon>Spermatophyta</taxon>
        <taxon>Magnoliopsida</taxon>
        <taxon>eudicotyledons</taxon>
        <taxon>Gunneridae</taxon>
        <taxon>Pentapetalae</taxon>
        <taxon>rosids</taxon>
        <taxon>fabids</taxon>
        <taxon>Fabales</taxon>
        <taxon>Fabaceae</taxon>
        <taxon>Papilionoideae</taxon>
        <taxon>50 kb inversion clade</taxon>
        <taxon>NPAAA clade</taxon>
        <taxon>indigoferoid/millettioid clade</taxon>
        <taxon>Phaseoleae</taxon>
        <taxon>Glycine</taxon>
        <taxon>Glycine subgen. Soja</taxon>
    </lineage>
</organism>
<feature type="repeat" description="WD" evidence="3">
    <location>
        <begin position="990"/>
        <end position="1030"/>
    </location>
</feature>
<dbReference type="PROSITE" id="PS50082">
    <property type="entry name" value="WD_REPEATS_2"/>
    <property type="match status" value="3"/>
</dbReference>
<dbReference type="InterPro" id="IPR020472">
    <property type="entry name" value="WD40_PAC1"/>
</dbReference>
<feature type="coiled-coil region" evidence="4">
    <location>
        <begin position="654"/>
        <end position="681"/>
    </location>
</feature>
<feature type="region of interest" description="Disordered" evidence="5">
    <location>
        <begin position="1"/>
        <end position="28"/>
    </location>
</feature>
<dbReference type="InterPro" id="IPR019775">
    <property type="entry name" value="WD40_repeat_CS"/>
</dbReference>
<dbReference type="Pfam" id="PF00400">
    <property type="entry name" value="WD40"/>
    <property type="match status" value="3"/>
</dbReference>
<dbReference type="GO" id="GO:0009640">
    <property type="term" value="P:photomorphogenesis"/>
    <property type="evidence" value="ECO:0007669"/>
    <property type="project" value="InterPro"/>
</dbReference>
<dbReference type="PRINTS" id="PR00320">
    <property type="entry name" value="GPROTEINBRPT"/>
</dbReference>
<keyword evidence="1 3" id="KW-0853">WD repeat</keyword>
<keyword evidence="2" id="KW-0677">Repeat</keyword>
<proteinExistence type="predicted"/>
<protein>
    <submittedName>
        <fullName evidence="6">Protein SPA1-RELATED 2 isoform B</fullName>
    </submittedName>
</protein>
<dbReference type="AlphaFoldDB" id="A0A445M749"/>
<comment type="caution">
    <text evidence="6">The sequence shown here is derived from an EMBL/GenBank/DDBJ whole genome shotgun (WGS) entry which is preliminary data.</text>
</comment>
<reference evidence="6 7" key="1">
    <citation type="submission" date="2018-09" db="EMBL/GenBank/DDBJ databases">
        <title>A high-quality reference genome of wild soybean provides a powerful tool to mine soybean genomes.</title>
        <authorList>
            <person name="Xie M."/>
            <person name="Chung C.Y.L."/>
            <person name="Li M.-W."/>
            <person name="Wong F.-L."/>
            <person name="Chan T.-F."/>
            <person name="Lam H.-M."/>
        </authorList>
    </citation>
    <scope>NUCLEOTIDE SEQUENCE [LARGE SCALE GENOMIC DNA]</scope>
    <source>
        <strain evidence="7">cv. W05</strain>
        <tissue evidence="6">Hypocotyl of etiolated seedlings</tissue>
    </source>
</reference>
<evidence type="ECO:0000256" key="2">
    <source>
        <dbReference type="ARBA" id="ARBA00022737"/>
    </source>
</evidence>
<dbReference type="Proteomes" id="UP000289340">
    <property type="component" value="Chromosome 1"/>
</dbReference>
<dbReference type="SMART" id="SM00320">
    <property type="entry name" value="WD40"/>
    <property type="match status" value="5"/>
</dbReference>
<dbReference type="PROSITE" id="PS00678">
    <property type="entry name" value="WD_REPEATS_1"/>
    <property type="match status" value="2"/>
</dbReference>
<dbReference type="Gene3D" id="1.10.510.10">
    <property type="entry name" value="Transferase(Phosphotransferase) domain 1"/>
    <property type="match status" value="1"/>
</dbReference>